<keyword evidence="3" id="KW-0067">ATP-binding</keyword>
<evidence type="ECO:0000256" key="2">
    <source>
        <dbReference type="ARBA" id="ARBA00022741"/>
    </source>
</evidence>
<evidence type="ECO:0000256" key="3">
    <source>
        <dbReference type="ARBA" id="ARBA00022840"/>
    </source>
</evidence>
<dbReference type="InterPro" id="IPR014729">
    <property type="entry name" value="Rossmann-like_a/b/a_fold"/>
</dbReference>
<dbReference type="InterPro" id="IPR006016">
    <property type="entry name" value="UspA"/>
</dbReference>
<dbReference type="Gene3D" id="3.40.50.620">
    <property type="entry name" value="HUPs"/>
    <property type="match status" value="2"/>
</dbReference>
<dbReference type="PANTHER" id="PTHR46268">
    <property type="entry name" value="STRESS RESPONSE PROTEIN NHAX"/>
    <property type="match status" value="1"/>
</dbReference>
<dbReference type="Pfam" id="PF00582">
    <property type="entry name" value="Usp"/>
    <property type="match status" value="2"/>
</dbReference>
<dbReference type="EMBL" id="JADLQX010000025">
    <property type="protein sequence ID" value="MBF6301319.1"/>
    <property type="molecule type" value="Genomic_DNA"/>
</dbReference>
<dbReference type="PRINTS" id="PR01438">
    <property type="entry name" value="UNVRSLSTRESS"/>
</dbReference>
<name>A0ABS0D2F5_9NOCA</name>
<evidence type="ECO:0000313" key="5">
    <source>
        <dbReference type="EMBL" id="MBF6301319.1"/>
    </source>
</evidence>
<reference evidence="5 6" key="1">
    <citation type="submission" date="2020-10" db="EMBL/GenBank/DDBJ databases">
        <title>Identification of Nocardia species via Next-generation sequencing and recognition of intraspecies genetic diversity.</title>
        <authorList>
            <person name="Li P."/>
            <person name="Li P."/>
            <person name="Lu B."/>
        </authorList>
    </citation>
    <scope>NUCLEOTIDE SEQUENCE [LARGE SCALE GENOMIC DNA]</scope>
    <source>
        <strain evidence="5 6">BJ06-0157</strain>
    </source>
</reference>
<feature type="domain" description="UspA" evidence="4">
    <location>
        <begin position="28"/>
        <end position="168"/>
    </location>
</feature>
<dbReference type="PANTHER" id="PTHR46268:SF27">
    <property type="entry name" value="UNIVERSAL STRESS PROTEIN RV2623"/>
    <property type="match status" value="1"/>
</dbReference>
<organism evidence="5 6">
    <name type="scientific">Nocardia amamiensis</name>
    <dbReference type="NCBI Taxonomy" id="404578"/>
    <lineage>
        <taxon>Bacteria</taxon>
        <taxon>Bacillati</taxon>
        <taxon>Actinomycetota</taxon>
        <taxon>Actinomycetes</taxon>
        <taxon>Mycobacteriales</taxon>
        <taxon>Nocardiaceae</taxon>
        <taxon>Nocardia</taxon>
    </lineage>
</organism>
<evidence type="ECO:0000259" key="4">
    <source>
        <dbReference type="Pfam" id="PF00582"/>
    </source>
</evidence>
<protein>
    <submittedName>
        <fullName evidence="5">Universal stress protein</fullName>
    </submittedName>
</protein>
<evidence type="ECO:0000256" key="1">
    <source>
        <dbReference type="ARBA" id="ARBA00008791"/>
    </source>
</evidence>
<dbReference type="SUPFAM" id="SSF52402">
    <property type="entry name" value="Adenine nucleotide alpha hydrolases-like"/>
    <property type="match status" value="2"/>
</dbReference>
<comment type="caution">
    <text evidence="5">The sequence shown here is derived from an EMBL/GenBank/DDBJ whole genome shotgun (WGS) entry which is preliminary data.</text>
</comment>
<gene>
    <name evidence="5" type="ORF">IU459_27810</name>
</gene>
<feature type="domain" description="UspA" evidence="4">
    <location>
        <begin position="182"/>
        <end position="306"/>
    </location>
</feature>
<keyword evidence="6" id="KW-1185">Reference proteome</keyword>
<dbReference type="RefSeq" id="WP_195132540.1">
    <property type="nucleotide sequence ID" value="NZ_JADLQX010000025.1"/>
</dbReference>
<comment type="similarity">
    <text evidence="1">Belongs to the universal stress protein A family.</text>
</comment>
<dbReference type="Proteomes" id="UP000702209">
    <property type="component" value="Unassembled WGS sequence"/>
</dbReference>
<accession>A0ABS0D2F5</accession>
<dbReference type="InterPro" id="IPR006015">
    <property type="entry name" value="Universal_stress_UspA"/>
</dbReference>
<evidence type="ECO:0000313" key="6">
    <source>
        <dbReference type="Proteomes" id="UP000702209"/>
    </source>
</evidence>
<proteinExistence type="inferred from homology"/>
<keyword evidence="2" id="KW-0547">Nucleotide-binding</keyword>
<sequence>MRRIRGRDSWGCLPHLSIRKAIILPVRRPIVVGVDGSEASLAAIRWAAAMAARRDAPLHLVHAIGVPGHAMPLIGSLLFDISAYRKIGESALDYGRSIVRQSGHLPRDVDVQTFLDLPSPVAALTARSAAAQLLVIGARGLDPLERALFGSVGVGLMKHADCPVAVIPAVAETAPPSSHLPVLVGVDGSRCSARAVGLAFDEAASRQVGLVAVTTWSDRNGAPSTAQERAEVLLGESLSGFTDKYPGVCVDRVVVEGSPAQRLLEASRHAQLVVLGSRGRGGVAGAALGSVSQAVLQGSRIPVLIAPCRQ</sequence>